<dbReference type="EMBL" id="BK014716">
    <property type="protein sequence ID" value="DAD69170.1"/>
    <property type="molecule type" value="Genomic_DNA"/>
</dbReference>
<organism evidence="2">
    <name type="scientific">Siphoviridae sp. ct5tj9</name>
    <dbReference type="NCBI Taxonomy" id="2823564"/>
    <lineage>
        <taxon>Viruses</taxon>
        <taxon>Duplodnaviria</taxon>
        <taxon>Heunggongvirae</taxon>
        <taxon>Uroviricota</taxon>
        <taxon>Caudoviricetes</taxon>
    </lineage>
</organism>
<reference evidence="2" key="1">
    <citation type="journal article" date="2021" name="Proc. Natl. Acad. Sci. U.S.A.">
        <title>A Catalog of Tens of Thousands of Viruses from Human Metagenomes Reveals Hidden Associations with Chronic Diseases.</title>
        <authorList>
            <person name="Tisza M.J."/>
            <person name="Buck C.B."/>
        </authorList>
    </citation>
    <scope>NUCLEOTIDE SEQUENCE</scope>
    <source>
        <strain evidence="2">Ct5tj9</strain>
    </source>
</reference>
<evidence type="ECO:0000256" key="1">
    <source>
        <dbReference type="SAM" id="MobiDB-lite"/>
    </source>
</evidence>
<evidence type="ECO:0000313" key="2">
    <source>
        <dbReference type="EMBL" id="DAD69170.1"/>
    </source>
</evidence>
<accession>A0A8S5LGV0</accession>
<sequence>MMTTILLCVLLLLGIVWLTLGIAYSYERWRDLSRQRIGQRQEPQQYEVGALRAEEAHELVAKSRGLTAHVIPPFPVSSVAEESNMNAPTFAEQTAEEEGEEPAAMSNVEAELLEDEELDVNYTMEAIDEEEVLREELEWKADSSAELTSTSVLSRDLLRLSQWSQKDDLLDEEAPDMVSSSLHSLRGTDLLAQYQAELLRQEAVHKKLLLAIREAESETEEVAPLPPSQETRADMQGLDYYL</sequence>
<feature type="region of interest" description="Disordered" evidence="1">
    <location>
        <begin position="216"/>
        <end position="242"/>
    </location>
</feature>
<protein>
    <submittedName>
        <fullName evidence="2">Uncharacterized protein</fullName>
    </submittedName>
</protein>
<name>A0A8S5LGV0_9CAUD</name>
<proteinExistence type="predicted"/>